<dbReference type="Proteomes" id="UP000295260">
    <property type="component" value="Unassembled WGS sequence"/>
</dbReference>
<accession>A0A4R6Q6G0</accession>
<gene>
    <name evidence="1" type="ORF">BC748_2649</name>
</gene>
<keyword evidence="2" id="KW-1185">Reference proteome</keyword>
<evidence type="ECO:0000313" key="1">
    <source>
        <dbReference type="EMBL" id="TDP57831.1"/>
    </source>
</evidence>
<dbReference type="RefSeq" id="WP_133533862.1">
    <property type="nucleotide sequence ID" value="NZ_SNXR01000017.1"/>
</dbReference>
<name>A0A4R6Q6G0_9FLAO</name>
<reference evidence="1 2" key="1">
    <citation type="submission" date="2019-03" db="EMBL/GenBank/DDBJ databases">
        <title>Genomic Encyclopedia of Archaeal and Bacterial Type Strains, Phase II (KMG-II): from individual species to whole genera.</title>
        <authorList>
            <person name="Goeker M."/>
        </authorList>
    </citation>
    <scope>NUCLEOTIDE SEQUENCE [LARGE SCALE GENOMIC DNA]</scope>
    <source>
        <strain evidence="1 2">DSM 25687</strain>
    </source>
</reference>
<protein>
    <recommendedName>
        <fullName evidence="3">DUF3291 domain-containing protein</fullName>
    </recommendedName>
</protein>
<dbReference type="EMBL" id="SNXR01000017">
    <property type="protein sequence ID" value="TDP57831.1"/>
    <property type="molecule type" value="Genomic_DNA"/>
</dbReference>
<organism evidence="1 2">
    <name type="scientific">Flavobacterium dankookense</name>
    <dbReference type="NCBI Taxonomy" id="706186"/>
    <lineage>
        <taxon>Bacteria</taxon>
        <taxon>Pseudomonadati</taxon>
        <taxon>Bacteroidota</taxon>
        <taxon>Flavobacteriia</taxon>
        <taxon>Flavobacteriales</taxon>
        <taxon>Flavobacteriaceae</taxon>
        <taxon>Flavobacterium</taxon>
    </lineage>
</organism>
<evidence type="ECO:0000313" key="2">
    <source>
        <dbReference type="Proteomes" id="UP000295260"/>
    </source>
</evidence>
<proteinExistence type="predicted"/>
<comment type="caution">
    <text evidence="1">The sequence shown here is derived from an EMBL/GenBank/DDBJ whole genome shotgun (WGS) entry which is preliminary data.</text>
</comment>
<evidence type="ECO:0008006" key="3">
    <source>
        <dbReference type="Google" id="ProtNLM"/>
    </source>
</evidence>
<sequence length="105" mass="12538">MSITKIELNSYSKLIEFFKFNGQIINELKKSGCKDYKVTGNWNLKVWYTMTLWESENEINTFYRNGIHVEAMKQSKKISSKIQFKRMNQVDLISWKNGKKLFENN</sequence>
<dbReference type="AlphaFoldDB" id="A0A4R6Q6G0"/>
<dbReference type="OrthoDB" id="1364821at2"/>